<organism evidence="2 3">
    <name type="scientific">Cyclostephanos tholiformis</name>
    <dbReference type="NCBI Taxonomy" id="382380"/>
    <lineage>
        <taxon>Eukaryota</taxon>
        <taxon>Sar</taxon>
        <taxon>Stramenopiles</taxon>
        <taxon>Ochrophyta</taxon>
        <taxon>Bacillariophyta</taxon>
        <taxon>Coscinodiscophyceae</taxon>
        <taxon>Thalassiosirophycidae</taxon>
        <taxon>Stephanodiscales</taxon>
        <taxon>Stephanodiscaceae</taxon>
        <taxon>Cyclostephanos</taxon>
    </lineage>
</organism>
<feature type="region of interest" description="Disordered" evidence="1">
    <location>
        <begin position="1"/>
        <end position="65"/>
    </location>
</feature>
<name>A0ABD3SGE0_9STRA</name>
<proteinExistence type="predicted"/>
<keyword evidence="3" id="KW-1185">Reference proteome</keyword>
<evidence type="ECO:0000313" key="2">
    <source>
        <dbReference type="EMBL" id="KAL3823435.1"/>
    </source>
</evidence>
<evidence type="ECO:0000313" key="3">
    <source>
        <dbReference type="Proteomes" id="UP001530377"/>
    </source>
</evidence>
<protein>
    <submittedName>
        <fullName evidence="2">Uncharacterized protein</fullName>
    </submittedName>
</protein>
<dbReference type="Proteomes" id="UP001530377">
    <property type="component" value="Unassembled WGS sequence"/>
</dbReference>
<sequence length="65" mass="7371">MTTLSCRQKENKQTKSLRESRDDQANADADKVHRNQNTKDASIKGGKRRPNPSSGKKSGYQTEHR</sequence>
<dbReference type="EMBL" id="JALLPB020000037">
    <property type="protein sequence ID" value="KAL3823435.1"/>
    <property type="molecule type" value="Genomic_DNA"/>
</dbReference>
<reference evidence="2 3" key="1">
    <citation type="submission" date="2024-10" db="EMBL/GenBank/DDBJ databases">
        <title>Updated reference genomes for cyclostephanoid diatoms.</title>
        <authorList>
            <person name="Roberts W.R."/>
            <person name="Alverson A.J."/>
        </authorList>
    </citation>
    <scope>NUCLEOTIDE SEQUENCE [LARGE SCALE GENOMIC DNA]</scope>
    <source>
        <strain evidence="2 3">AJA228-03</strain>
    </source>
</reference>
<gene>
    <name evidence="2" type="ORF">ACHAXA_010195</name>
</gene>
<accession>A0ABD3SGE0</accession>
<comment type="caution">
    <text evidence="2">The sequence shown here is derived from an EMBL/GenBank/DDBJ whole genome shotgun (WGS) entry which is preliminary data.</text>
</comment>
<feature type="compositionally biased region" description="Basic and acidic residues" evidence="1">
    <location>
        <begin position="7"/>
        <end position="33"/>
    </location>
</feature>
<dbReference type="AlphaFoldDB" id="A0ABD3SGE0"/>
<feature type="compositionally biased region" description="Polar residues" evidence="1">
    <location>
        <begin position="51"/>
        <end position="65"/>
    </location>
</feature>
<evidence type="ECO:0000256" key="1">
    <source>
        <dbReference type="SAM" id="MobiDB-lite"/>
    </source>
</evidence>